<sequence length="430" mass="47409">MRENVAPTTLHIFSHACNGIFLSHSYTYTAGAQLPTTLTSDPTHQPYKFQSTLTIVNNGLDDLKSWQVFVGFQYNEYVVAASNAVLADGTSLPAGARNDTVFAGYPSTDLKTAFETAGDMTQMSAQIDLGGTQFGVGLNGTPLPSNLSLVNDGFVCPTPTLQEPYRKWSFCLEHIEINPTHIEHNKREFRPSEVAAVVTISAARETQTVDTEKEISPHSTCKKERVIKCVELINESSLASGFMKDPSSAICAICAPKPNWCASSGIERSVIRFKSMNRGIHEECDHLVQLAKDKLKKSMVADIESGKGVESKVRISSSMFLNKAQSHKRAAHWKNRSFPHCDMLCIMFERLRATGKDAVTAELMMSWRNNKGKKGKNSSDSSDAFREAAMIIGTKIEEATDKFSRALGVDLDIALKRDKINEELCKLSNL</sequence>
<comment type="caution">
    <text evidence="1">The sequence shown here is derived from an EMBL/GenBank/DDBJ whole genome shotgun (WGS) entry which is preliminary data.</text>
</comment>
<organism evidence="1 2">
    <name type="scientific">Camellia lanceoleosa</name>
    <dbReference type="NCBI Taxonomy" id="1840588"/>
    <lineage>
        <taxon>Eukaryota</taxon>
        <taxon>Viridiplantae</taxon>
        <taxon>Streptophyta</taxon>
        <taxon>Embryophyta</taxon>
        <taxon>Tracheophyta</taxon>
        <taxon>Spermatophyta</taxon>
        <taxon>Magnoliopsida</taxon>
        <taxon>eudicotyledons</taxon>
        <taxon>Gunneridae</taxon>
        <taxon>Pentapetalae</taxon>
        <taxon>asterids</taxon>
        <taxon>Ericales</taxon>
        <taxon>Theaceae</taxon>
        <taxon>Camellia</taxon>
    </lineage>
</organism>
<evidence type="ECO:0000313" key="2">
    <source>
        <dbReference type="Proteomes" id="UP001060215"/>
    </source>
</evidence>
<proteinExistence type="predicted"/>
<keyword evidence="2" id="KW-1185">Reference proteome</keyword>
<reference evidence="1 2" key="1">
    <citation type="journal article" date="2022" name="Plant J.">
        <title>Chromosome-level genome of Camellia lanceoleosa provides a valuable resource for understanding genome evolution and self-incompatibility.</title>
        <authorList>
            <person name="Gong W."/>
            <person name="Xiao S."/>
            <person name="Wang L."/>
            <person name="Liao Z."/>
            <person name="Chang Y."/>
            <person name="Mo W."/>
            <person name="Hu G."/>
            <person name="Li W."/>
            <person name="Zhao G."/>
            <person name="Zhu H."/>
            <person name="Hu X."/>
            <person name="Ji K."/>
            <person name="Xiang X."/>
            <person name="Song Q."/>
            <person name="Yuan D."/>
            <person name="Jin S."/>
            <person name="Zhang L."/>
        </authorList>
    </citation>
    <scope>NUCLEOTIDE SEQUENCE [LARGE SCALE GENOMIC DNA]</scope>
    <source>
        <strain evidence="1">SQ_2022a</strain>
    </source>
</reference>
<dbReference type="Proteomes" id="UP001060215">
    <property type="component" value="Chromosome 14"/>
</dbReference>
<protein>
    <submittedName>
        <fullName evidence="1">COBRA-like protein 9</fullName>
    </submittedName>
</protein>
<evidence type="ECO:0000313" key="1">
    <source>
        <dbReference type="EMBL" id="KAI7988018.1"/>
    </source>
</evidence>
<gene>
    <name evidence="1" type="ORF">LOK49_LG13G01154</name>
</gene>
<dbReference type="EMBL" id="CM045771">
    <property type="protein sequence ID" value="KAI7988018.1"/>
    <property type="molecule type" value="Genomic_DNA"/>
</dbReference>
<name>A0ACC0FGT5_9ERIC</name>
<accession>A0ACC0FGT5</accession>